<sequence>MPHQDGDDARKSRRPPPFFPLVAVAATPRRRSVPMPCHADSGRQSCRPLPPPVLHLPGLAATHASATAWSVHASAALPHLHRRTPRRTAFPTRCESCQRLPPH</sequence>
<gene>
    <name evidence="1" type="ORF">E2562_034534</name>
</gene>
<protein>
    <submittedName>
        <fullName evidence="1">Uncharacterized protein</fullName>
    </submittedName>
</protein>
<dbReference type="AlphaFoldDB" id="A0A6G1CBM9"/>
<dbReference type="Proteomes" id="UP000479710">
    <property type="component" value="Unassembled WGS sequence"/>
</dbReference>
<proteinExistence type="predicted"/>
<comment type="caution">
    <text evidence="1">The sequence shown here is derived from an EMBL/GenBank/DDBJ whole genome shotgun (WGS) entry which is preliminary data.</text>
</comment>
<reference evidence="1 2" key="1">
    <citation type="submission" date="2019-11" db="EMBL/GenBank/DDBJ databases">
        <title>Whole genome sequence of Oryza granulata.</title>
        <authorList>
            <person name="Li W."/>
        </authorList>
    </citation>
    <scope>NUCLEOTIDE SEQUENCE [LARGE SCALE GENOMIC DNA]</scope>
    <source>
        <strain evidence="2">cv. Menghai</strain>
        <tissue evidence="1">Leaf</tissue>
    </source>
</reference>
<keyword evidence="2" id="KW-1185">Reference proteome</keyword>
<evidence type="ECO:0000313" key="2">
    <source>
        <dbReference type="Proteomes" id="UP000479710"/>
    </source>
</evidence>
<name>A0A6G1CBM9_9ORYZ</name>
<accession>A0A6G1CBM9</accession>
<dbReference type="EMBL" id="SPHZ02000010">
    <property type="protein sequence ID" value="KAF0897224.1"/>
    <property type="molecule type" value="Genomic_DNA"/>
</dbReference>
<organism evidence="1 2">
    <name type="scientific">Oryza meyeriana var. granulata</name>
    <dbReference type="NCBI Taxonomy" id="110450"/>
    <lineage>
        <taxon>Eukaryota</taxon>
        <taxon>Viridiplantae</taxon>
        <taxon>Streptophyta</taxon>
        <taxon>Embryophyta</taxon>
        <taxon>Tracheophyta</taxon>
        <taxon>Spermatophyta</taxon>
        <taxon>Magnoliopsida</taxon>
        <taxon>Liliopsida</taxon>
        <taxon>Poales</taxon>
        <taxon>Poaceae</taxon>
        <taxon>BOP clade</taxon>
        <taxon>Oryzoideae</taxon>
        <taxon>Oryzeae</taxon>
        <taxon>Oryzinae</taxon>
        <taxon>Oryza</taxon>
        <taxon>Oryza meyeriana</taxon>
    </lineage>
</organism>
<evidence type="ECO:0000313" key="1">
    <source>
        <dbReference type="EMBL" id="KAF0897224.1"/>
    </source>
</evidence>